<evidence type="ECO:0000256" key="3">
    <source>
        <dbReference type="ARBA" id="ARBA00022448"/>
    </source>
</evidence>
<keyword evidence="4" id="KW-0138">CF(0)</keyword>
<keyword evidence="8" id="KW-0496">Mitochondrion</keyword>
<dbReference type="PANTHER" id="PTHR12700">
    <property type="entry name" value="ATP SYNTHASE SUBUNIT D, MITOCHONDRIAL"/>
    <property type="match status" value="1"/>
</dbReference>
<dbReference type="EnsemblMetazoa" id="SCAU015834-RA">
    <property type="protein sequence ID" value="SCAU015834-PA"/>
    <property type="gene ID" value="SCAU015834"/>
</dbReference>
<evidence type="ECO:0000256" key="10">
    <source>
        <dbReference type="SAM" id="Coils"/>
    </source>
</evidence>
<evidence type="ECO:0000256" key="6">
    <source>
        <dbReference type="ARBA" id="ARBA00022792"/>
    </source>
</evidence>
<accession>A0A1I8QCA6</accession>
<dbReference type="OrthoDB" id="35799at2759"/>
<keyword evidence="5" id="KW-0375">Hydrogen ion transport</keyword>
<dbReference type="AlphaFoldDB" id="A0A1I8QCA6"/>
<name>A0A1I8QCA6_STOCA</name>
<evidence type="ECO:0000313" key="13">
    <source>
        <dbReference type="Proteomes" id="UP000095300"/>
    </source>
</evidence>
<dbReference type="Proteomes" id="UP000095300">
    <property type="component" value="Unassembled WGS sequence"/>
</dbReference>
<evidence type="ECO:0000256" key="7">
    <source>
        <dbReference type="ARBA" id="ARBA00023065"/>
    </source>
</evidence>
<evidence type="ECO:0000256" key="4">
    <source>
        <dbReference type="ARBA" id="ARBA00022547"/>
    </source>
</evidence>
<dbReference type="InterPro" id="IPR036228">
    <property type="entry name" value="ATP_synth_F0_dsu_sf_mt"/>
</dbReference>
<reference evidence="12" key="1">
    <citation type="submission" date="2020-05" db="UniProtKB">
        <authorList>
            <consortium name="EnsemblMetazoa"/>
        </authorList>
    </citation>
    <scope>IDENTIFICATION</scope>
    <source>
        <strain evidence="12">USDA</strain>
    </source>
</reference>
<dbReference type="STRING" id="35570.A0A1I8QCA6"/>
<dbReference type="Gene3D" id="6.10.280.70">
    <property type="match status" value="1"/>
</dbReference>
<feature type="region of interest" description="Disordered" evidence="11">
    <location>
        <begin position="163"/>
        <end position="195"/>
    </location>
</feature>
<feature type="coiled-coil region" evidence="10">
    <location>
        <begin position="83"/>
        <end position="132"/>
    </location>
</feature>
<dbReference type="GO" id="GO:0015078">
    <property type="term" value="F:proton transmembrane transporter activity"/>
    <property type="evidence" value="ECO:0007669"/>
    <property type="project" value="InterPro"/>
</dbReference>
<keyword evidence="10" id="KW-0175">Coiled coil</keyword>
<comment type="subcellular location">
    <subcellularLocation>
        <location evidence="1">Mitochondrion inner membrane</location>
    </subcellularLocation>
</comment>
<keyword evidence="13" id="KW-1185">Reference proteome</keyword>
<evidence type="ECO:0000256" key="1">
    <source>
        <dbReference type="ARBA" id="ARBA00004273"/>
    </source>
</evidence>
<comment type="similarity">
    <text evidence="2">Belongs to the ATPase d subunit family.</text>
</comment>
<evidence type="ECO:0000256" key="11">
    <source>
        <dbReference type="SAM" id="MobiDB-lite"/>
    </source>
</evidence>
<evidence type="ECO:0000256" key="2">
    <source>
        <dbReference type="ARBA" id="ARBA00006842"/>
    </source>
</evidence>
<evidence type="ECO:0000313" key="12">
    <source>
        <dbReference type="EnsemblMetazoa" id="SCAU015834-PA"/>
    </source>
</evidence>
<keyword evidence="3" id="KW-0813">Transport</keyword>
<evidence type="ECO:0000256" key="8">
    <source>
        <dbReference type="ARBA" id="ARBA00023128"/>
    </source>
</evidence>
<evidence type="ECO:0000256" key="9">
    <source>
        <dbReference type="ARBA" id="ARBA00023136"/>
    </source>
</evidence>
<keyword evidence="9" id="KW-0472">Membrane</keyword>
<dbReference type="GO" id="GO:0015986">
    <property type="term" value="P:proton motive force-driven ATP synthesis"/>
    <property type="evidence" value="ECO:0007669"/>
    <property type="project" value="InterPro"/>
</dbReference>
<keyword evidence="6" id="KW-0999">Mitochondrion inner membrane</keyword>
<proteinExistence type="inferred from homology"/>
<evidence type="ECO:0000256" key="5">
    <source>
        <dbReference type="ARBA" id="ARBA00022781"/>
    </source>
</evidence>
<keyword evidence="7" id="KW-0406">Ion transport</keyword>
<protein>
    <submittedName>
        <fullName evidence="12">Uncharacterized protein</fullName>
    </submittedName>
</protein>
<dbReference type="GO" id="GO:0045259">
    <property type="term" value="C:proton-transporting ATP synthase complex"/>
    <property type="evidence" value="ECO:0007669"/>
    <property type="project" value="UniProtKB-KW"/>
</dbReference>
<organism evidence="12 13">
    <name type="scientific">Stomoxys calcitrans</name>
    <name type="common">Stable fly</name>
    <name type="synonym">Conops calcitrans</name>
    <dbReference type="NCBI Taxonomy" id="35570"/>
    <lineage>
        <taxon>Eukaryota</taxon>
        <taxon>Metazoa</taxon>
        <taxon>Ecdysozoa</taxon>
        <taxon>Arthropoda</taxon>
        <taxon>Hexapoda</taxon>
        <taxon>Insecta</taxon>
        <taxon>Pterygota</taxon>
        <taxon>Neoptera</taxon>
        <taxon>Endopterygota</taxon>
        <taxon>Diptera</taxon>
        <taxon>Brachycera</taxon>
        <taxon>Muscomorpha</taxon>
        <taxon>Muscoidea</taxon>
        <taxon>Muscidae</taxon>
        <taxon>Stomoxys</taxon>
    </lineage>
</organism>
<feature type="compositionally biased region" description="Basic and acidic residues" evidence="11">
    <location>
        <begin position="178"/>
        <end position="195"/>
    </location>
</feature>
<gene>
    <name evidence="12" type="primary">106085284</name>
</gene>
<dbReference type="GO" id="GO:0005743">
    <property type="term" value="C:mitochondrial inner membrane"/>
    <property type="evidence" value="ECO:0007669"/>
    <property type="project" value="UniProtKB-SubCell"/>
</dbReference>
<dbReference type="VEuPathDB" id="VectorBase:SCAU015834"/>
<dbReference type="SUPFAM" id="SSF161065">
    <property type="entry name" value="ATP synthase D chain-like"/>
    <property type="match status" value="1"/>
</dbReference>
<dbReference type="KEGG" id="scac:106085284"/>
<dbReference type="InterPro" id="IPR008689">
    <property type="entry name" value="ATP_synth_F0_dsu_mt"/>
</dbReference>
<dbReference type="Pfam" id="PF05873">
    <property type="entry name" value="Mt_ATP-synt_D"/>
    <property type="match status" value="1"/>
</dbReference>
<sequence length="195" mass="23393">MAAKKLSTVSLADLVKRVPKNQMKQFEKFRDKTLEYHRRVNQLPAKLPFIDWDYYRSNVRQEYVNMVSQFQCDYEELDCTFDMRHELNDLSKYYEELEKLTEKVKEEVRQYIEESNSRIQSYEAELKRLRSLVPYEEMTMEQFVTEREDLAEYIPRQGKALFWPHDPSEQRVGPASPDFDKNLTKNVKGKGEVKT</sequence>